<keyword evidence="4" id="KW-1185">Reference proteome</keyword>
<dbReference type="EMBL" id="CP036278">
    <property type="protein sequence ID" value="QDU54534.1"/>
    <property type="molecule type" value="Genomic_DNA"/>
</dbReference>
<dbReference type="OrthoDB" id="9781333at2"/>
<dbReference type="RefSeq" id="WP_145245502.1">
    <property type="nucleotide sequence ID" value="NZ_CP036278.1"/>
</dbReference>
<dbReference type="Gene3D" id="3.40.50.410">
    <property type="entry name" value="von Willebrand factor, type A domain"/>
    <property type="match status" value="1"/>
</dbReference>
<dbReference type="Gene3D" id="3.40.50.880">
    <property type="match status" value="1"/>
</dbReference>
<dbReference type="SUPFAM" id="SSF53300">
    <property type="entry name" value="vWA-like"/>
    <property type="match status" value="1"/>
</dbReference>
<gene>
    <name evidence="3" type="ORF">Pan181_07160</name>
</gene>
<dbReference type="InterPro" id="IPR010768">
    <property type="entry name" value="GATase1-like"/>
</dbReference>
<evidence type="ECO:0000313" key="4">
    <source>
        <dbReference type="Proteomes" id="UP000315750"/>
    </source>
</evidence>
<reference evidence="3 4" key="1">
    <citation type="submission" date="2019-02" db="EMBL/GenBank/DDBJ databases">
        <title>Deep-cultivation of Planctomycetes and their phenomic and genomic characterization uncovers novel biology.</title>
        <authorList>
            <person name="Wiegand S."/>
            <person name="Jogler M."/>
            <person name="Boedeker C."/>
            <person name="Pinto D."/>
            <person name="Vollmers J."/>
            <person name="Rivas-Marin E."/>
            <person name="Kohn T."/>
            <person name="Peeters S.H."/>
            <person name="Heuer A."/>
            <person name="Rast P."/>
            <person name="Oberbeckmann S."/>
            <person name="Bunk B."/>
            <person name="Jeske O."/>
            <person name="Meyerdierks A."/>
            <person name="Storesund J.E."/>
            <person name="Kallscheuer N."/>
            <person name="Luecker S."/>
            <person name="Lage O.M."/>
            <person name="Pohl T."/>
            <person name="Merkel B.J."/>
            <person name="Hornburger P."/>
            <person name="Mueller R.-W."/>
            <person name="Bruemmer F."/>
            <person name="Labrenz M."/>
            <person name="Spormann A.M."/>
            <person name="Op den Camp H."/>
            <person name="Overmann J."/>
            <person name="Amann R."/>
            <person name="Jetten M.S.M."/>
            <person name="Mascher T."/>
            <person name="Medema M.H."/>
            <person name="Devos D.P."/>
            <person name="Kaster A.-K."/>
            <person name="Ovreas L."/>
            <person name="Rohde M."/>
            <person name="Galperin M.Y."/>
            <person name="Jogler C."/>
        </authorList>
    </citation>
    <scope>NUCLEOTIDE SEQUENCE [LARGE SCALE GENOMIC DNA]</scope>
    <source>
        <strain evidence="3 4">Pan181</strain>
    </source>
</reference>
<feature type="transmembrane region" description="Helical" evidence="1">
    <location>
        <begin position="6"/>
        <end position="29"/>
    </location>
</feature>
<protein>
    <recommendedName>
        <fullName evidence="2">Putative glutamine amidotransferase domain-containing protein</fullName>
    </recommendedName>
</protein>
<keyword evidence="1" id="KW-1133">Transmembrane helix</keyword>
<sequence>MSLTFYPVGGYVFVAIVAAMLLVVLARVVPRHVEVPYGRLLTLKLLRLLAIVLLLLTMLRPTLTFTESTPEEATLLILADRSRSMQVADAVDNGSRFDAMKRLLNSSASDLDSMGEHWKVRAYSFAETVEPAEMEGGRIKLPATPDGQQSPLGAALQELLDTEGDERLRGVLVLSDGAQRAVPPLDAAPQLIARQYAAEGIPLYTFYFGQPGNSDRSDLAIEDLLVSGTVFANAPMQVRGQLHAEGYNNRDATVQLLWEKKAAYGTSKMEVVDTTRQAVVTADSRMPVVLRYTPAEPGEYKLTMRAESPDGELITTNNESSTFVTVRAGGIKVLYLYGASRIGGGGGVEQAFVPRTIAESPDILVTTKLFNYTRLQQDLRRELVPGAYDVVVLANVDKDALNMESWTALAAMVQQGAGLLMTGGYHSFGPGGHRDTAMADVLPITMGLAERQIFRDSLRQDMHIAGPLPMRPSGNVGPTHPVMQVLPNAAPGSGWEALPPLDGANRLSRNSLKANSQVLAESADAARHPLLVAGQAGNGRTLAFAGDTTWRWKMQNHGDEFRRFWRQVVLWLAKKDGTPEGEVWIDLATRRISRGGRLDMEVGATPRDSDNPQATIDFEVTITLPDGTTAPLATVATDAGRRAGTFATTDQPGDYLAQVIASIQGEVIGTAQARFLVPSQDLELDRPGAEPALLASLAKMTDESGGQAFAPEELPSLLKKLADEKPELKTEVVRRITYWDKWPVLLAMVGLVGLEWYLRKRWGLV</sequence>
<proteinExistence type="predicted"/>
<feature type="transmembrane region" description="Helical" evidence="1">
    <location>
        <begin position="41"/>
        <end position="59"/>
    </location>
</feature>
<dbReference type="CDD" id="cd00198">
    <property type="entry name" value="vWFA"/>
    <property type="match status" value="1"/>
</dbReference>
<accession>A0A518AIP8</accession>
<dbReference type="PANTHER" id="PTHR37947">
    <property type="entry name" value="BLL2462 PROTEIN"/>
    <property type="match status" value="1"/>
</dbReference>
<dbReference type="Proteomes" id="UP000315750">
    <property type="component" value="Chromosome"/>
</dbReference>
<feature type="domain" description="Putative glutamine amidotransferase" evidence="2">
    <location>
        <begin position="408"/>
        <end position="573"/>
    </location>
</feature>
<evidence type="ECO:0000259" key="2">
    <source>
        <dbReference type="Pfam" id="PF07090"/>
    </source>
</evidence>
<dbReference type="AlphaFoldDB" id="A0A518AIP8"/>
<evidence type="ECO:0000313" key="3">
    <source>
        <dbReference type="EMBL" id="QDU54534.1"/>
    </source>
</evidence>
<name>A0A518AIP8_9BACT</name>
<dbReference type="KEGG" id="amuc:Pan181_07160"/>
<dbReference type="InterPro" id="IPR029062">
    <property type="entry name" value="Class_I_gatase-like"/>
</dbReference>
<evidence type="ECO:0000256" key="1">
    <source>
        <dbReference type="SAM" id="Phobius"/>
    </source>
</evidence>
<dbReference type="InterPro" id="IPR036465">
    <property type="entry name" value="vWFA_dom_sf"/>
</dbReference>
<organism evidence="3 4">
    <name type="scientific">Aeoliella mucimassa</name>
    <dbReference type="NCBI Taxonomy" id="2527972"/>
    <lineage>
        <taxon>Bacteria</taxon>
        <taxon>Pseudomonadati</taxon>
        <taxon>Planctomycetota</taxon>
        <taxon>Planctomycetia</taxon>
        <taxon>Pirellulales</taxon>
        <taxon>Lacipirellulaceae</taxon>
        <taxon>Aeoliella</taxon>
    </lineage>
</organism>
<keyword evidence="1" id="KW-0812">Transmembrane</keyword>
<dbReference type="PANTHER" id="PTHR37947:SF1">
    <property type="entry name" value="BLL2462 PROTEIN"/>
    <property type="match status" value="1"/>
</dbReference>
<dbReference type="Pfam" id="PF07090">
    <property type="entry name" value="GATase1_like"/>
    <property type="match status" value="1"/>
</dbReference>
<dbReference type="SUPFAM" id="SSF52317">
    <property type="entry name" value="Class I glutamine amidotransferase-like"/>
    <property type="match status" value="1"/>
</dbReference>
<keyword evidence="1" id="KW-0472">Membrane</keyword>